<feature type="signal peptide" evidence="3">
    <location>
        <begin position="1"/>
        <end position="23"/>
    </location>
</feature>
<reference evidence="4 5" key="1">
    <citation type="journal article" date="2016" name="Nat. Commun.">
        <title>Thousands of microbial genomes shed light on interconnected biogeochemical processes in an aquifer system.</title>
        <authorList>
            <person name="Anantharaman K."/>
            <person name="Brown C.T."/>
            <person name="Hug L.A."/>
            <person name="Sharon I."/>
            <person name="Castelle C.J."/>
            <person name="Probst A.J."/>
            <person name="Thomas B.C."/>
            <person name="Singh A."/>
            <person name="Wilkins M.J."/>
            <person name="Karaoz U."/>
            <person name="Brodie E.L."/>
            <person name="Williams K.H."/>
            <person name="Hubbard S.S."/>
            <person name="Banfield J.F."/>
        </authorList>
    </citation>
    <scope>NUCLEOTIDE SEQUENCE [LARGE SCALE GENOMIC DNA]</scope>
</reference>
<name>A0A1G2SY44_9BACT</name>
<dbReference type="Gene3D" id="2.30.30.40">
    <property type="entry name" value="SH3 Domains"/>
    <property type="match status" value="1"/>
</dbReference>
<dbReference type="Proteomes" id="UP000178538">
    <property type="component" value="Unassembled WGS sequence"/>
</dbReference>
<sequence>MPKKIIISLAFLLSFGLTSLASANHTTEHAIQELQAQVQALLQQIQNLQRSSQQVPSGSARFLVNDSVVTTSNLRVRPSPSTNTTFTSVSLGARGTIIQGPVSADGRTWWYVDWASASDGWSVGDYLQKTLTPTTQAYSSQQAAVLPPLITVTTPISNEQIVVGTPYRVRWSTTNMPSDAKIGIRVKKEGENTLTTLIPVNSSNNDGVEDITFPILTNPGTYHIFVDAFTPTLCTSSTILCYRGEVTVRVVASATVAETTTTVTNTNTSATTAAGPVAVSLKIGRINSALVDHTDGPLSISSGESVNLSWHISDHQWNYPCTWSGGANGSVYTGDGDRSAGPFTSSQTITFSCNIAGFAVTDSVNVNVASAQVLTAPLDASTTFSPNNGTLTVGQNSWMMSATNLSGGDELWIEAWKDGSHLGKFKICSVPTGFTGCANSGTPTSADLGSWEESVIVKRSGVEYTFNSRGAIRFTVIAPVTTTTVSPNTTASSPTNTTNSTSNTTSSSSTAFPSASMSVSPESVSAGQNITYTWSSAGATSWSWSMIIVNASNGQSANTDGCGTAAGSWGGPPGGRSASGTWTGATSACQAGYTYYIYYRATNANGTAPVPPAVVTVNSSVSQLQGVNFASTIQAMMQTLESISKQLDLLK</sequence>
<dbReference type="EMBL" id="MHVG01000022">
    <property type="protein sequence ID" value="OHA89923.1"/>
    <property type="molecule type" value="Genomic_DNA"/>
</dbReference>
<evidence type="ECO:0000313" key="5">
    <source>
        <dbReference type="Proteomes" id="UP000178538"/>
    </source>
</evidence>
<keyword evidence="3" id="KW-0732">Signal</keyword>
<gene>
    <name evidence="4" type="ORF">A2832_02185</name>
</gene>
<keyword evidence="1" id="KW-0175">Coiled coil</keyword>
<feature type="coiled-coil region" evidence="1">
    <location>
        <begin position="24"/>
        <end position="51"/>
    </location>
</feature>
<accession>A0A1G2SY44</accession>
<evidence type="ECO:0000256" key="1">
    <source>
        <dbReference type="SAM" id="Coils"/>
    </source>
</evidence>
<dbReference type="AlphaFoldDB" id="A0A1G2SY44"/>
<evidence type="ECO:0000256" key="3">
    <source>
        <dbReference type="SAM" id="SignalP"/>
    </source>
</evidence>
<organism evidence="4 5">
    <name type="scientific">Candidatus Zambryskibacteria bacterium RIFCSPHIGHO2_01_FULL_44_22b</name>
    <dbReference type="NCBI Taxonomy" id="1802737"/>
    <lineage>
        <taxon>Bacteria</taxon>
        <taxon>Candidatus Zambryskiibacteriota</taxon>
    </lineage>
</organism>
<comment type="caution">
    <text evidence="4">The sequence shown here is derived from an EMBL/GenBank/DDBJ whole genome shotgun (WGS) entry which is preliminary data.</text>
</comment>
<evidence type="ECO:0000256" key="2">
    <source>
        <dbReference type="SAM" id="MobiDB-lite"/>
    </source>
</evidence>
<evidence type="ECO:0008006" key="6">
    <source>
        <dbReference type="Google" id="ProtNLM"/>
    </source>
</evidence>
<proteinExistence type="predicted"/>
<feature type="chain" id="PRO_5009584482" description="SH3b domain-containing protein" evidence="3">
    <location>
        <begin position="24"/>
        <end position="651"/>
    </location>
</feature>
<dbReference type="STRING" id="1802737.A2832_02185"/>
<feature type="region of interest" description="Disordered" evidence="2">
    <location>
        <begin position="484"/>
        <end position="518"/>
    </location>
</feature>
<protein>
    <recommendedName>
        <fullName evidence="6">SH3b domain-containing protein</fullName>
    </recommendedName>
</protein>
<evidence type="ECO:0000313" key="4">
    <source>
        <dbReference type="EMBL" id="OHA89923.1"/>
    </source>
</evidence>